<evidence type="ECO:0000256" key="6">
    <source>
        <dbReference type="ARBA" id="ARBA00032535"/>
    </source>
</evidence>
<evidence type="ECO:0000256" key="5">
    <source>
        <dbReference type="ARBA" id="ARBA00023211"/>
    </source>
</evidence>
<dbReference type="AlphaFoldDB" id="A0A845L8B8"/>
<dbReference type="RefSeq" id="WP_161259793.1">
    <property type="nucleotide sequence ID" value="NZ_WXEY01000030.1"/>
</dbReference>
<dbReference type="SMART" id="SM01131">
    <property type="entry name" value="DHHA2"/>
    <property type="match status" value="1"/>
</dbReference>
<dbReference type="InterPro" id="IPR001667">
    <property type="entry name" value="DDH_dom"/>
</dbReference>
<dbReference type="Pfam" id="PF02833">
    <property type="entry name" value="DHHA2"/>
    <property type="match status" value="1"/>
</dbReference>
<evidence type="ECO:0000256" key="1">
    <source>
        <dbReference type="ARBA" id="ARBA00001936"/>
    </source>
</evidence>
<dbReference type="PANTHER" id="PTHR12112:SF22">
    <property type="entry name" value="MANGANESE-DEPENDENT INORGANIC PYROPHOSPHATASE-RELATED"/>
    <property type="match status" value="1"/>
</dbReference>
<sequence>MGVIVIGHRSPDTDSICSAISYAYLKEKLTGREYIAARCGNLKPETEFVLRHFNVEAPRVICDVRSRVADMLGGQAPVAISPDTPIREVGILARDKNIKSLPVVDERNRLLGIITLGDIAQRYLNLDELNDLDRMGLTIGGILRTMGGRFLVPAPLDTKLRGKAIIGAMHVETMVQRIGEGDTVVTGDRENAQLAALEAGAGCLIVTGGLSISERVEKSARQKGIPVLTVPYDTFNAARLLGLSAPVSTIMRQDMVCFQPDEFADDARKVMLETRFRNYPVIDHEKKLLGVISRYHLLALQRKKVILVDHNEKSQAVAGLDQAQVLEVIDHHRIGDVQTGEPIYFRGEPVGCTSTIIAAMYEENEIEPPKEIAGLMTAAILSDTVLFKSPTCTARDRRTAEKLAKIAGVDLQDFGLKLFTAGSSLEGRTPEEIIFQDFKEFHLGPLKLGIGQVETMDYDGVTRMQETLLEEMESIRKKKDLDLALLMLTDIIKEGTRLLVAGEKKEPVEKAFGVPVQEQSAYLPGVISRKKQVVPPLSAYLGT</sequence>
<dbReference type="Gene3D" id="3.40.1390.20">
    <property type="entry name" value="HprK N-terminal domain-like"/>
    <property type="match status" value="1"/>
</dbReference>
<feature type="domain" description="CBS" evidence="9">
    <location>
        <begin position="251"/>
        <end position="308"/>
    </location>
</feature>
<dbReference type="InterPro" id="IPR038763">
    <property type="entry name" value="DHH_sf"/>
</dbReference>
<protein>
    <recommendedName>
        <fullName evidence="2">inorganic diphosphatase</fullName>
        <ecNumber evidence="2">3.6.1.1</ecNumber>
    </recommendedName>
    <alternativeName>
        <fullName evidence="6">Pyrophosphate phospho-hydrolase</fullName>
    </alternativeName>
</protein>
<evidence type="ECO:0000256" key="8">
    <source>
        <dbReference type="PROSITE-ProRule" id="PRU00703"/>
    </source>
</evidence>
<dbReference type="Gene3D" id="3.90.1280.20">
    <property type="match status" value="1"/>
</dbReference>
<comment type="catalytic activity">
    <reaction evidence="7">
        <text>diphosphate + H2O = 2 phosphate + H(+)</text>
        <dbReference type="Rhea" id="RHEA:24576"/>
        <dbReference type="ChEBI" id="CHEBI:15377"/>
        <dbReference type="ChEBI" id="CHEBI:15378"/>
        <dbReference type="ChEBI" id="CHEBI:33019"/>
        <dbReference type="ChEBI" id="CHEBI:43474"/>
        <dbReference type="EC" id="3.6.1.1"/>
    </reaction>
</comment>
<evidence type="ECO:0000256" key="2">
    <source>
        <dbReference type="ARBA" id="ARBA00012146"/>
    </source>
</evidence>
<dbReference type="Gene3D" id="3.10.310.20">
    <property type="entry name" value="DHHA2 domain"/>
    <property type="match status" value="1"/>
</dbReference>
<dbReference type="Pfam" id="PF01368">
    <property type="entry name" value="DHH"/>
    <property type="match status" value="1"/>
</dbReference>
<dbReference type="Pfam" id="PF07085">
    <property type="entry name" value="DRTGG"/>
    <property type="match status" value="1"/>
</dbReference>
<dbReference type="SMART" id="SM00116">
    <property type="entry name" value="CBS"/>
    <property type="match status" value="2"/>
</dbReference>
<reference evidence="10 11" key="1">
    <citation type="submission" date="2020-01" db="EMBL/GenBank/DDBJ databases">
        <title>Whole-genome sequence of Heliobacterium undosum DSM 13378.</title>
        <authorList>
            <person name="Kyndt J.A."/>
            <person name="Meyer T.E."/>
        </authorList>
    </citation>
    <scope>NUCLEOTIDE SEQUENCE [LARGE SCALE GENOMIC DNA]</scope>
    <source>
        <strain evidence="10 11">DSM 13378</strain>
    </source>
</reference>
<dbReference type="InterPro" id="IPR010766">
    <property type="entry name" value="DRTGG"/>
</dbReference>
<dbReference type="InterPro" id="IPR004097">
    <property type="entry name" value="DHHA2"/>
</dbReference>
<evidence type="ECO:0000256" key="3">
    <source>
        <dbReference type="ARBA" id="ARBA00022723"/>
    </source>
</evidence>
<dbReference type="Gene3D" id="3.90.1640.10">
    <property type="entry name" value="inorganic pyrophosphatase (n-terminal core)"/>
    <property type="match status" value="2"/>
</dbReference>
<evidence type="ECO:0000313" key="11">
    <source>
        <dbReference type="Proteomes" id="UP000463470"/>
    </source>
</evidence>
<dbReference type="InterPro" id="IPR046342">
    <property type="entry name" value="CBS_dom_sf"/>
</dbReference>
<dbReference type="OrthoDB" id="9766150at2"/>
<dbReference type="PROSITE" id="PS51371">
    <property type="entry name" value="CBS"/>
    <property type="match status" value="2"/>
</dbReference>
<dbReference type="SUPFAM" id="SSF54631">
    <property type="entry name" value="CBS-domain pair"/>
    <property type="match status" value="1"/>
</dbReference>
<proteinExistence type="predicted"/>
<organism evidence="10 11">
    <name type="scientific">Heliomicrobium undosum</name>
    <dbReference type="NCBI Taxonomy" id="121734"/>
    <lineage>
        <taxon>Bacteria</taxon>
        <taxon>Bacillati</taxon>
        <taxon>Bacillota</taxon>
        <taxon>Clostridia</taxon>
        <taxon>Eubacteriales</taxon>
        <taxon>Heliobacteriaceae</taxon>
        <taxon>Heliomicrobium</taxon>
    </lineage>
</organism>
<evidence type="ECO:0000259" key="9">
    <source>
        <dbReference type="PROSITE" id="PS51371"/>
    </source>
</evidence>
<dbReference type="FunFam" id="3.90.1640.10:FF:000001">
    <property type="entry name" value="Probable manganese-dependent inorganic pyrophosphatase"/>
    <property type="match status" value="1"/>
</dbReference>
<dbReference type="InterPro" id="IPR028979">
    <property type="entry name" value="Ser_kin/Pase_Hpr-like_N_sf"/>
</dbReference>
<keyword evidence="11" id="KW-1185">Reference proteome</keyword>
<keyword evidence="5" id="KW-0464">Manganese</keyword>
<dbReference type="NCBIfam" id="NF011443">
    <property type="entry name" value="PRK14869.1-5"/>
    <property type="match status" value="1"/>
</dbReference>
<keyword evidence="8" id="KW-0129">CBS domain</keyword>
<dbReference type="GO" id="GO:0005737">
    <property type="term" value="C:cytoplasm"/>
    <property type="evidence" value="ECO:0007669"/>
    <property type="project" value="InterPro"/>
</dbReference>
<name>A0A845L8B8_9FIRM</name>
<dbReference type="PANTHER" id="PTHR12112">
    <property type="entry name" value="BNIP - RELATED"/>
    <property type="match status" value="1"/>
</dbReference>
<dbReference type="Pfam" id="PF00571">
    <property type="entry name" value="CBS"/>
    <property type="match status" value="2"/>
</dbReference>
<evidence type="ECO:0000313" key="10">
    <source>
        <dbReference type="EMBL" id="MZP31275.1"/>
    </source>
</evidence>
<dbReference type="EC" id="3.6.1.1" evidence="2"/>
<comment type="cofactor">
    <cofactor evidence="1">
        <name>Mn(2+)</name>
        <dbReference type="ChEBI" id="CHEBI:29035"/>
    </cofactor>
</comment>
<gene>
    <name evidence="10" type="ORF">GTO91_16330</name>
</gene>
<dbReference type="InterPro" id="IPR038222">
    <property type="entry name" value="DHHA2_dom_sf"/>
</dbReference>
<feature type="domain" description="CBS" evidence="9">
    <location>
        <begin position="71"/>
        <end position="132"/>
    </location>
</feature>
<dbReference type="NCBIfam" id="NF003877">
    <property type="entry name" value="PRK05427.1"/>
    <property type="match status" value="1"/>
</dbReference>
<dbReference type="GO" id="GO:0046872">
    <property type="term" value="F:metal ion binding"/>
    <property type="evidence" value="ECO:0007669"/>
    <property type="project" value="UniProtKB-KW"/>
</dbReference>
<accession>A0A845L8B8</accession>
<keyword evidence="4 10" id="KW-0378">Hydrolase</keyword>
<dbReference type="SUPFAM" id="SSF75138">
    <property type="entry name" value="HprK N-terminal domain-like"/>
    <property type="match status" value="1"/>
</dbReference>
<dbReference type="Proteomes" id="UP000463470">
    <property type="component" value="Unassembled WGS sequence"/>
</dbReference>
<dbReference type="SUPFAM" id="SSF64182">
    <property type="entry name" value="DHH phosphoesterases"/>
    <property type="match status" value="1"/>
</dbReference>
<keyword evidence="3" id="KW-0479">Metal-binding</keyword>
<dbReference type="InterPro" id="IPR000644">
    <property type="entry name" value="CBS_dom"/>
</dbReference>
<comment type="caution">
    <text evidence="10">The sequence shown here is derived from an EMBL/GenBank/DDBJ whole genome shotgun (WGS) entry which is preliminary data.</text>
</comment>
<evidence type="ECO:0000256" key="4">
    <source>
        <dbReference type="ARBA" id="ARBA00022801"/>
    </source>
</evidence>
<dbReference type="NCBIfam" id="NF011442">
    <property type="entry name" value="PRK14869.1-4"/>
    <property type="match status" value="1"/>
</dbReference>
<dbReference type="GO" id="GO:0004427">
    <property type="term" value="F:inorganic diphosphate phosphatase activity"/>
    <property type="evidence" value="ECO:0007669"/>
    <property type="project" value="UniProtKB-EC"/>
</dbReference>
<dbReference type="EMBL" id="WXEY01000030">
    <property type="protein sequence ID" value="MZP31275.1"/>
    <property type="molecule type" value="Genomic_DNA"/>
</dbReference>
<evidence type="ECO:0000256" key="7">
    <source>
        <dbReference type="ARBA" id="ARBA00047820"/>
    </source>
</evidence>